<protein>
    <recommendedName>
        <fullName evidence="4">Transporter</fullName>
    </recommendedName>
</protein>
<evidence type="ECO:0008006" key="4">
    <source>
        <dbReference type="Google" id="ProtNLM"/>
    </source>
</evidence>
<feature type="signal peptide" evidence="1">
    <location>
        <begin position="1"/>
        <end position="20"/>
    </location>
</feature>
<evidence type="ECO:0000256" key="1">
    <source>
        <dbReference type="SAM" id="SignalP"/>
    </source>
</evidence>
<accession>A0A7H9BMR9</accession>
<keyword evidence="3" id="KW-1185">Reference proteome</keyword>
<dbReference type="RefSeq" id="WP_179356271.1">
    <property type="nucleotide sequence ID" value="NZ_CP058627.1"/>
</dbReference>
<dbReference type="KEGG" id="chiz:HQ393_15385"/>
<dbReference type="Proteomes" id="UP000509597">
    <property type="component" value="Chromosome"/>
</dbReference>
<keyword evidence="1" id="KW-0732">Signal</keyword>
<dbReference type="EMBL" id="CP058627">
    <property type="protein sequence ID" value="QLG89518.1"/>
    <property type="molecule type" value="Genomic_DNA"/>
</dbReference>
<dbReference type="AlphaFoldDB" id="A0A7H9BMR9"/>
<evidence type="ECO:0000313" key="2">
    <source>
        <dbReference type="EMBL" id="QLG89518.1"/>
    </source>
</evidence>
<feature type="chain" id="PRO_5028992911" description="Transporter" evidence="1">
    <location>
        <begin position="21"/>
        <end position="295"/>
    </location>
</feature>
<evidence type="ECO:0000313" key="3">
    <source>
        <dbReference type="Proteomes" id="UP000509597"/>
    </source>
</evidence>
<reference evidence="2 3" key="1">
    <citation type="submission" date="2020-07" db="EMBL/GenBank/DDBJ databases">
        <title>Complete genome sequence of Chitinibacter sp. 2T18.</title>
        <authorList>
            <person name="Bae J.-W."/>
            <person name="Choi J.-W."/>
        </authorList>
    </citation>
    <scope>NUCLEOTIDE SEQUENCE [LARGE SCALE GENOMIC DNA]</scope>
    <source>
        <strain evidence="2 3">2T18</strain>
    </source>
</reference>
<organism evidence="2 3">
    <name type="scientific">Chitinibacter bivalviorum</name>
    <dbReference type="NCBI Taxonomy" id="2739434"/>
    <lineage>
        <taxon>Bacteria</taxon>
        <taxon>Pseudomonadati</taxon>
        <taxon>Pseudomonadota</taxon>
        <taxon>Betaproteobacteria</taxon>
        <taxon>Neisseriales</taxon>
        <taxon>Chitinibacteraceae</taxon>
        <taxon>Chitinibacter</taxon>
    </lineage>
</organism>
<gene>
    <name evidence="2" type="ORF">HQ393_15385</name>
</gene>
<sequence length="295" mass="31356">MLKKSICCALLAAAPLFAHAAGTEFSYAVTPVYVPDFNLDSGGKASATWVLGSVGAKTQLDPQQSLGVTLKAARQNWSFENPQAWGGVTPWGNLNRFDISLPYTYATQSGWLFSVAPNVQYAGETGADQGESMSYGATAFAAKFISPGLMLGLGLGAWTGLEEAQVFPFLIVNWQITDALRLGNPFVASPAGPAGLELAWKVAPQVELAAGGTWRSYQTRLATNNKVAANGVLEDNSIPLFVRGSYTVSKAVRFDAYVGSAVSGEFIIYNQNGQKISTEKHDAMPFVSLSMSGSF</sequence>
<name>A0A7H9BMR9_9NEIS</name>
<proteinExistence type="predicted"/>